<reference evidence="3" key="2">
    <citation type="submission" date="2024-06" db="EMBL/GenBank/DDBJ databases">
        <authorList>
            <person name="Campbell A.G."/>
        </authorList>
    </citation>
    <scope>NUCLEOTIDE SEQUENCE</scope>
    <source>
        <strain evidence="3">EM17</strain>
    </source>
</reference>
<feature type="domain" description="HTH cro/C1-type" evidence="1">
    <location>
        <begin position="51"/>
        <end position="95"/>
    </location>
</feature>
<evidence type="ECO:0000313" key="4">
    <source>
        <dbReference type="Proteomes" id="UP001223420"/>
    </source>
</evidence>
<proteinExistence type="predicted"/>
<dbReference type="GO" id="GO:0003677">
    <property type="term" value="F:DNA binding"/>
    <property type="evidence" value="ECO:0007669"/>
    <property type="project" value="InterPro"/>
</dbReference>
<dbReference type="Proteomes" id="UP001223420">
    <property type="component" value="Unassembled WGS sequence"/>
</dbReference>
<dbReference type="Pfam" id="PF21716">
    <property type="entry name" value="dnstrm_HI1420"/>
    <property type="match status" value="1"/>
</dbReference>
<dbReference type="EMBL" id="JBELQD010000018">
    <property type="protein sequence ID" value="MER2289903.1"/>
    <property type="molecule type" value="Genomic_DNA"/>
</dbReference>
<dbReference type="PANTHER" id="PTHR40275">
    <property type="entry name" value="SSL7038 PROTEIN"/>
    <property type="match status" value="1"/>
</dbReference>
<dbReference type="InterPro" id="IPR010982">
    <property type="entry name" value="Lambda_DNA-bd_dom_sf"/>
</dbReference>
<dbReference type="AlphaFoldDB" id="A0AAJ1TWE5"/>
<dbReference type="Gene3D" id="1.10.260.40">
    <property type="entry name" value="lambda repressor-like DNA-binding domains"/>
    <property type="match status" value="1"/>
</dbReference>
<dbReference type="PANTHER" id="PTHR40275:SF1">
    <property type="entry name" value="SSL7038 PROTEIN"/>
    <property type="match status" value="1"/>
</dbReference>
<protein>
    <submittedName>
        <fullName evidence="2">Addiction module antidote protein</fullName>
    </submittedName>
</protein>
<evidence type="ECO:0000313" key="3">
    <source>
        <dbReference type="EMBL" id="MER2289903.1"/>
    </source>
</evidence>
<evidence type="ECO:0000313" key="5">
    <source>
        <dbReference type="Proteomes" id="UP001432995"/>
    </source>
</evidence>
<gene>
    <name evidence="3" type="ORF">ABS770_16670</name>
    <name evidence="2" type="ORF">QO001_004927</name>
</gene>
<dbReference type="SUPFAM" id="SSF47413">
    <property type="entry name" value="lambda repressor-like DNA-binding domains"/>
    <property type="match status" value="1"/>
</dbReference>
<dbReference type="EMBL" id="JAUSWL010000011">
    <property type="protein sequence ID" value="MDQ0545979.1"/>
    <property type="molecule type" value="Genomic_DNA"/>
</dbReference>
<evidence type="ECO:0000313" key="2">
    <source>
        <dbReference type="EMBL" id="MDQ0545979.1"/>
    </source>
</evidence>
<dbReference type="NCBIfam" id="TIGR02684">
    <property type="entry name" value="dnstrm_HI1420"/>
    <property type="match status" value="1"/>
</dbReference>
<dbReference type="InterPro" id="IPR001387">
    <property type="entry name" value="Cro/C1-type_HTH"/>
</dbReference>
<accession>A0AAJ1TWE5</accession>
<reference evidence="2" key="1">
    <citation type="submission" date="2023-07" db="EMBL/GenBank/DDBJ databases">
        <title>Genomic Encyclopedia of Type Strains, Phase IV (KMG-IV): sequencing the most valuable type-strain genomes for metagenomic binning, comparative biology and taxonomic classification.</title>
        <authorList>
            <person name="Goeker M."/>
        </authorList>
    </citation>
    <scope>NUCLEOTIDE SEQUENCE</scope>
    <source>
        <strain evidence="2">DSM 19569</strain>
    </source>
</reference>
<keyword evidence="5" id="KW-1185">Reference proteome</keyword>
<dbReference type="InterPro" id="IPR014057">
    <property type="entry name" value="HI1420"/>
</dbReference>
<evidence type="ECO:0000259" key="1">
    <source>
        <dbReference type="PROSITE" id="PS50943"/>
    </source>
</evidence>
<sequence>MAGSETSTRPFDVATYLRTPEDAAAYLSAALEENDPAAFRRALGDVARARSMAAVAEASGLGRESLYKALSQTGNPSLDTVQRVVSALGLTLAVLPVAPAENS</sequence>
<dbReference type="PROSITE" id="PS50943">
    <property type="entry name" value="HTH_CROC1"/>
    <property type="match status" value="1"/>
</dbReference>
<dbReference type="Proteomes" id="UP001432995">
    <property type="component" value="Unassembled WGS sequence"/>
</dbReference>
<comment type="caution">
    <text evidence="2">The sequence shown here is derived from an EMBL/GenBank/DDBJ whole genome shotgun (WGS) entry which is preliminary data.</text>
</comment>
<organism evidence="2 4">
    <name type="scientific">Methylobacterium brachiatum</name>
    <dbReference type="NCBI Taxonomy" id="269660"/>
    <lineage>
        <taxon>Bacteria</taxon>
        <taxon>Pseudomonadati</taxon>
        <taxon>Pseudomonadota</taxon>
        <taxon>Alphaproteobacteria</taxon>
        <taxon>Hyphomicrobiales</taxon>
        <taxon>Methylobacteriaceae</taxon>
        <taxon>Methylobacterium</taxon>
    </lineage>
</organism>
<name>A0AAJ1TWE5_9HYPH</name>
<dbReference type="CDD" id="cd00093">
    <property type="entry name" value="HTH_XRE"/>
    <property type="match status" value="1"/>
</dbReference>
<dbReference type="RefSeq" id="WP_007564660.1">
    <property type="nucleotide sequence ID" value="NZ_CP033231.1"/>
</dbReference>